<dbReference type="Proteomes" id="UP001228113">
    <property type="component" value="Chromosome"/>
</dbReference>
<accession>A0AA48KEB2</accession>
<evidence type="ECO:0000256" key="1">
    <source>
        <dbReference type="SAM" id="Phobius"/>
    </source>
</evidence>
<dbReference type="Gene3D" id="3.40.50.2000">
    <property type="entry name" value="Glycogen Phosphorylase B"/>
    <property type="match status" value="1"/>
</dbReference>
<feature type="transmembrane region" description="Helical" evidence="1">
    <location>
        <begin position="69"/>
        <end position="94"/>
    </location>
</feature>
<keyword evidence="1" id="KW-0812">Transmembrane</keyword>
<dbReference type="Pfam" id="PF13692">
    <property type="entry name" value="Glyco_trans_1_4"/>
    <property type="match status" value="1"/>
</dbReference>
<reference evidence="2" key="1">
    <citation type="journal article" date="2023" name="Int. J. Syst. Evol. Microbiol.">
        <title>Mesoterricola silvestris gen. nov., sp. nov., Mesoterricola sediminis sp. nov., Geothrix oryzae sp. nov., Geothrix edaphica sp. nov., Geothrix rubra sp. nov., and Geothrix limicola sp. nov., six novel members of Acidobacteriota isolated from soils.</title>
        <authorList>
            <person name="Itoh H."/>
            <person name="Sugisawa Y."/>
            <person name="Mise K."/>
            <person name="Xu Z."/>
            <person name="Kuniyasu M."/>
            <person name="Ushijima N."/>
            <person name="Kawano K."/>
            <person name="Kobayashi E."/>
            <person name="Shiratori Y."/>
            <person name="Masuda Y."/>
            <person name="Senoo K."/>
        </authorList>
    </citation>
    <scope>NUCLEOTIDE SEQUENCE</scope>
    <source>
        <strain evidence="2">W786</strain>
    </source>
</reference>
<keyword evidence="1" id="KW-0472">Membrane</keyword>
<dbReference type="SUPFAM" id="SSF53756">
    <property type="entry name" value="UDP-Glycosyltransferase/glycogen phosphorylase"/>
    <property type="match status" value="1"/>
</dbReference>
<gene>
    <name evidence="2" type="ORF">METESE_02510</name>
</gene>
<name>A0AA48KEB2_9BACT</name>
<protein>
    <recommendedName>
        <fullName evidence="4">Glycosyltransferase subfamily 4-like N-terminal domain-containing protein</fullName>
    </recommendedName>
</protein>
<sequence>MSRETRPQGSKPILFLSSYTPSLVSGAGAKTAFFEALALHKAFGIHLNFFFTRYEDQFRKATEEACQDAGIHAVCPIPVGSVIPLFWVALFFWLPASYTRRFSLTTLFRLLRQTSSAIYVRDGQSLFIGLLLGKLKGVPVIASQSDVLVQMSGRSRQGARGIASRLFWGFEHLKLRFWEPRLLRSTSLCLVQSEKDAILLRQLAPGCKVAAFQPYLLGNLQFAPNPSTRPKVLFWGALNRKENEDAVLYFAECILPRILESVPDCQFVVAGISPSRRVMALEGDSIQVTGFLEDPAPVFNEAHVAVVPLRMGAGIKVKTVECMLMGLPTVATSVGAEGIEFQESQGLFVRETPEAIATAVVDLLRSGARQQAVRIRNQVLEAFSFERSAALIVDMTLKAMNT</sequence>
<evidence type="ECO:0000313" key="2">
    <source>
        <dbReference type="EMBL" id="BDU75293.1"/>
    </source>
</evidence>
<dbReference type="PANTHER" id="PTHR12526">
    <property type="entry name" value="GLYCOSYLTRANSFERASE"/>
    <property type="match status" value="1"/>
</dbReference>
<organism evidence="2 3">
    <name type="scientific">Mesoterricola sediminis</name>
    <dbReference type="NCBI Taxonomy" id="2927980"/>
    <lineage>
        <taxon>Bacteria</taxon>
        <taxon>Pseudomonadati</taxon>
        <taxon>Acidobacteriota</taxon>
        <taxon>Holophagae</taxon>
        <taxon>Holophagales</taxon>
        <taxon>Holophagaceae</taxon>
        <taxon>Mesoterricola</taxon>
    </lineage>
</organism>
<dbReference type="GO" id="GO:0016757">
    <property type="term" value="F:glycosyltransferase activity"/>
    <property type="evidence" value="ECO:0007669"/>
    <property type="project" value="TreeGrafter"/>
</dbReference>
<keyword evidence="1" id="KW-1133">Transmembrane helix</keyword>
<dbReference type="KEGG" id="msea:METESE_02510"/>
<evidence type="ECO:0000313" key="3">
    <source>
        <dbReference type="Proteomes" id="UP001228113"/>
    </source>
</evidence>
<proteinExistence type="predicted"/>
<dbReference type="AlphaFoldDB" id="A0AA48KEB2"/>
<keyword evidence="3" id="KW-1185">Reference proteome</keyword>
<dbReference type="CDD" id="cd03801">
    <property type="entry name" value="GT4_PimA-like"/>
    <property type="match status" value="1"/>
</dbReference>
<dbReference type="RefSeq" id="WP_243330193.1">
    <property type="nucleotide sequence ID" value="NZ_AP027081.1"/>
</dbReference>
<dbReference type="EMBL" id="AP027081">
    <property type="protein sequence ID" value="BDU75293.1"/>
    <property type="molecule type" value="Genomic_DNA"/>
</dbReference>
<evidence type="ECO:0008006" key="4">
    <source>
        <dbReference type="Google" id="ProtNLM"/>
    </source>
</evidence>
<dbReference type="PANTHER" id="PTHR12526:SF600">
    <property type="entry name" value="GLYCOSYL TRANSFERASE GROUP 1"/>
    <property type="match status" value="1"/>
</dbReference>